<dbReference type="InterPro" id="IPR027417">
    <property type="entry name" value="P-loop_NTPase"/>
</dbReference>
<accession>A0A098DM04</accession>
<feature type="repeat" description="ANK" evidence="3">
    <location>
        <begin position="1610"/>
        <end position="1642"/>
    </location>
</feature>
<evidence type="ECO:0000256" key="1">
    <source>
        <dbReference type="ARBA" id="ARBA00022737"/>
    </source>
</evidence>
<dbReference type="InterPro" id="IPR056884">
    <property type="entry name" value="NPHP3-like_N"/>
</dbReference>
<dbReference type="Proteomes" id="UP000070720">
    <property type="component" value="Chromosome 2"/>
</dbReference>
<evidence type="ECO:0000256" key="2">
    <source>
        <dbReference type="ARBA" id="ARBA00023043"/>
    </source>
</evidence>
<dbReference type="Pfam" id="PF12796">
    <property type="entry name" value="Ank_2"/>
    <property type="match status" value="1"/>
</dbReference>
<keyword evidence="1" id="KW-0677">Repeat</keyword>
<feature type="repeat" description="ANK" evidence="3">
    <location>
        <begin position="1367"/>
        <end position="1393"/>
    </location>
</feature>
<dbReference type="InParanoid" id="A0A098DM04"/>
<dbReference type="EnsemblFungi" id="CEF79515">
    <property type="protein sequence ID" value="CEF79515"/>
    <property type="gene ID" value="FGRRES_12245_7_16107_M"/>
</dbReference>
<feature type="domain" description="Nephrocystin 3-like N-terminal" evidence="4">
    <location>
        <begin position="139"/>
        <end position="304"/>
    </location>
</feature>
<dbReference type="SUPFAM" id="SSF48403">
    <property type="entry name" value="Ankyrin repeat"/>
    <property type="match status" value="3"/>
</dbReference>
<evidence type="ECO:0000313" key="5">
    <source>
        <dbReference type="EMBL" id="CEF79515.1"/>
    </source>
</evidence>
<gene>
    <name evidence="6" type="primary">FG04491.1</name>
    <name evidence="5" type="ORF">FGRAMPH1_01T15427</name>
</gene>
<protein>
    <submittedName>
        <fullName evidence="5">Chromosome 2, complete genome</fullName>
    </submittedName>
</protein>
<reference evidence="6" key="4">
    <citation type="submission" date="2017-01" db="UniProtKB">
        <authorList>
            <consortium name="EnsemblFungi"/>
        </authorList>
    </citation>
    <scope>IDENTIFICATION</scope>
    <source>
        <strain evidence="6">PH-1 / ATCC MYA-4620 / FGSC 9075 / NRRL 31084</strain>
    </source>
</reference>
<dbReference type="PANTHER" id="PTHR24198">
    <property type="entry name" value="ANKYRIN REPEAT AND PROTEIN KINASE DOMAIN-CONTAINING PROTEIN"/>
    <property type="match status" value="1"/>
</dbReference>
<dbReference type="PROSITE" id="PS50297">
    <property type="entry name" value="ANK_REP_REGION"/>
    <property type="match status" value="2"/>
</dbReference>
<evidence type="ECO:0000256" key="3">
    <source>
        <dbReference type="PROSITE-ProRule" id="PRU00023"/>
    </source>
</evidence>
<dbReference type="SMART" id="SM00248">
    <property type="entry name" value="ANK"/>
    <property type="match status" value="11"/>
</dbReference>
<accession>A0A0E0S7P0</accession>
<name>A0A098DM04_GIBZE</name>
<dbReference type="Pfam" id="PF00023">
    <property type="entry name" value="Ank"/>
    <property type="match status" value="1"/>
</dbReference>
<reference evidence="6 7" key="1">
    <citation type="journal article" date="2007" name="Science">
        <title>The Fusarium graminearum genome reveals a link between localized polymorphism and pathogen specialization.</title>
        <authorList>
            <person name="Cuomo C.A."/>
            <person name="Gueldener U."/>
            <person name="Xu J.-R."/>
            <person name="Trail F."/>
            <person name="Turgeon B.G."/>
            <person name="Di Pietro A."/>
            <person name="Walton J.D."/>
            <person name="Ma L.-J."/>
            <person name="Baker S.E."/>
            <person name="Rep M."/>
            <person name="Adam G."/>
            <person name="Antoniw J."/>
            <person name="Baldwin T."/>
            <person name="Calvo S.E."/>
            <person name="Chang Y.-L."/>
            <person name="DeCaprio D."/>
            <person name="Gale L.R."/>
            <person name="Gnerre S."/>
            <person name="Goswami R.S."/>
            <person name="Hammond-Kosack K."/>
            <person name="Harris L.J."/>
            <person name="Hilburn K."/>
            <person name="Kennell J.C."/>
            <person name="Kroken S."/>
            <person name="Magnuson J.K."/>
            <person name="Mannhaupt G."/>
            <person name="Mauceli E.W."/>
            <person name="Mewes H.-W."/>
            <person name="Mitterbauer R."/>
            <person name="Muehlbauer G."/>
            <person name="Muensterkoetter M."/>
            <person name="Nelson D."/>
            <person name="O'Donnell K."/>
            <person name="Ouellet T."/>
            <person name="Qi W."/>
            <person name="Quesneville H."/>
            <person name="Roncero M.I.G."/>
            <person name="Seong K.-Y."/>
            <person name="Tetko I.V."/>
            <person name="Urban M."/>
            <person name="Waalwijk C."/>
            <person name="Ward T.J."/>
            <person name="Yao J."/>
            <person name="Birren B.W."/>
            <person name="Kistler H.C."/>
        </authorList>
    </citation>
    <scope>NUCLEOTIDE SEQUENCE [LARGE SCALE GENOMIC DNA]</scope>
    <source>
        <strain evidence="7">ATCC MYA-4620 / CBS 123657 / FGSC 9075 / NRRL 31084 / PH-1</strain>
        <strain evidence="6">PH-1 / ATCC MYA-4620 / FGSC 9075 / NRRL 31084</strain>
    </source>
</reference>
<evidence type="ECO:0000313" key="7">
    <source>
        <dbReference type="Proteomes" id="UP000070720"/>
    </source>
</evidence>
<organism evidence="5 7">
    <name type="scientific">Gibberella zeae (strain ATCC MYA-4620 / CBS 123657 / FGSC 9075 / NRRL 31084 / PH-1)</name>
    <name type="common">Wheat head blight fungus</name>
    <name type="synonym">Fusarium graminearum</name>
    <dbReference type="NCBI Taxonomy" id="229533"/>
    <lineage>
        <taxon>Eukaryota</taxon>
        <taxon>Fungi</taxon>
        <taxon>Dikarya</taxon>
        <taxon>Ascomycota</taxon>
        <taxon>Pezizomycotina</taxon>
        <taxon>Sordariomycetes</taxon>
        <taxon>Hypocreomycetidae</taxon>
        <taxon>Hypocreales</taxon>
        <taxon>Nectriaceae</taxon>
        <taxon>Fusarium</taxon>
    </lineage>
</organism>
<dbReference type="Gene3D" id="1.25.40.20">
    <property type="entry name" value="Ankyrin repeat-containing domain"/>
    <property type="match status" value="3"/>
</dbReference>
<dbReference type="VEuPathDB" id="FungiDB:FGRAMPH1_01G15427"/>
<keyword evidence="2 3" id="KW-0040">ANK repeat</keyword>
<dbReference type="Gene3D" id="3.40.50.300">
    <property type="entry name" value="P-loop containing nucleotide triphosphate hydrolases"/>
    <property type="match status" value="1"/>
</dbReference>
<dbReference type="PROSITE" id="PS50088">
    <property type="entry name" value="ANK_REPEAT"/>
    <property type="match status" value="3"/>
</dbReference>
<dbReference type="PANTHER" id="PTHR24198:SF165">
    <property type="entry name" value="ANKYRIN REPEAT-CONTAINING PROTEIN-RELATED"/>
    <property type="match status" value="1"/>
</dbReference>
<dbReference type="InterPro" id="IPR036770">
    <property type="entry name" value="Ankyrin_rpt-contain_sf"/>
</dbReference>
<evidence type="ECO:0000313" key="6">
    <source>
        <dbReference type="EnsemblFungi" id="CEF79515"/>
    </source>
</evidence>
<dbReference type="InterPro" id="IPR002110">
    <property type="entry name" value="Ankyrin_rpt"/>
</dbReference>
<dbReference type="Pfam" id="PF24883">
    <property type="entry name" value="NPHP3_N"/>
    <property type="match status" value="1"/>
</dbReference>
<dbReference type="SUPFAM" id="SSF52540">
    <property type="entry name" value="P-loop containing nucleoside triphosphate hydrolases"/>
    <property type="match status" value="1"/>
</dbReference>
<reference evidence="5 7" key="3">
    <citation type="journal article" date="2015" name="BMC Genomics">
        <title>The completed genome sequence of the pathogenic ascomycete fungus Fusarium graminearum.</title>
        <authorList>
            <person name="King R."/>
            <person name="Urban M."/>
            <person name="Hammond-Kosack M.C."/>
            <person name="Hassani-Pak K."/>
            <person name="Hammond-Kosack K.E."/>
        </authorList>
    </citation>
    <scope>NUCLEOTIDE SEQUENCE [LARGE SCALE GENOMIC DNA]</scope>
    <source>
        <strain evidence="7">ATCC MYA-4620 / CBS 123657 / FGSC 9075 / NRRL 31084 / PH-1</strain>
        <strain evidence="5">PH-1</strain>
    </source>
</reference>
<feature type="repeat" description="ANK" evidence="3">
    <location>
        <begin position="1334"/>
        <end position="1366"/>
    </location>
</feature>
<dbReference type="eggNOG" id="ENOG502S0G2">
    <property type="taxonomic scope" value="Eukaryota"/>
</dbReference>
<evidence type="ECO:0000259" key="4">
    <source>
        <dbReference type="Pfam" id="PF24883"/>
    </source>
</evidence>
<keyword evidence="7" id="KW-1185">Reference proteome</keyword>
<dbReference type="EMBL" id="HG970333">
    <property type="protein sequence ID" value="CEF79515.1"/>
    <property type="molecule type" value="Genomic_DNA"/>
</dbReference>
<proteinExistence type="predicted"/>
<sequence length="2050" mass="232488">MSDPLSLAASIAGLISLADVTFKYTYKFVGAAKDAKTDVSALADEINNLGSVLRVLEALASDMEAEGDQFDPTLRNHYLNHCFKALSRIEMKTKKAIERFVRSKVDYLNAQKQQVLNYFMKADPQDNLATSIKLRHSMTGLWLTESTDFVRWIETPGSKLWLTGIPGAGKTVLAGSVIQEALSRSYANHSIAVAFFFCDYKDPKTWETVNILGAIANQLARQGKEAFEILSLYYDDLHPPDQFITIPDQDEVRARISQMSHLFDQTIIIIDGLDECGDHTDDVVDTLMQMTEDSENTSLAVFSRDHYNIRVHLETDFDIIPIIARTDDIQLFRWVVCQLDYLCDCAHDEERREALNKLPPDLPESYRRLLERVNRCSPRVQDMVKKCLHFLTINDAKLTIESQLTETTSSSPISQFKNFYSRSAVFSSPGLEKYWISWNSTCALFSTQCLLFLQMAKFNAVPIEFEEVFISNISDLTCQIKETYPFYKHAATWWLRNTKDGLDNSAVLTLVQSLFNPSKRVCFVLWAVEVLQQVAALDHILSGRNFYEEACRIVIQSSFRPLHMAAALSISEICGSLLLDEQDPNRRFETANYLDLAFISVLGIPGMPHLSAEKSKEYWRVRNAVELFLPSFERRNKTIDCLIAKEAQPSSHRISQCSASVLSITCVLAATYNNLSPITKFLSLNTTPTLSEIKAQSTDWGREAVSTVLKWRLKSGFTFMRDMTFQPMSDSSSTELGMTQIHTAIRSDNMDIIERWLNDGHHRKERLRLADEHKTMHFAVQHDALRVFKHLVDAGCDPYTTNDQGNLRVHEAVRRSESRYLEVLRTFKDAGVSLFTPDARGNNILHIYWIIREEAHGFFKHMYDLDPQGVIKGFQMINSENQTPLTLLLSTQYHHLVDLRKFLSWMSGLLMSYEGASNPSKPVDIEKAIDYLLTSSQEFRAMTKVDPIPLHFVGCHNSLEQVQVMARVYPEAISCRHEARLPIQRYISDVLHRKKMPINLDIIRSLIPKNLSRRQENNEPTLWEWILKAPHKYIGNRHHDICAILMHHGIMKAHEKQVKRSGLLSLGLALDRPGFLRTVRKVIEHTEYWNEVKNSKQVSSLSQYVITCANLDMIEFMLEKDANLHCHDGVSSPIEVAFQGTVALKICNSEPGIQIYKNILEHADTEKLISPSAYQNLSLLHMLATDEDTSTIIWLAEELICRGLEINQPGSGYNRDSAVNHHIRKHSFQFAELLLQNGASPLIDGVLSFEAIRSAIEVDNVAFLELIVTHTGKLSAEVSWTDLEPFYAVNENAARDLLVDPANALHVASTSKSFACLKYLLEEGLAKEALVQHQDSTPLHVAAFMGSVEAVELLLGHGLNVAARNSLYQTPLHLAAQVGSLAVVKCLLRHGASDCFDAFVKTAETVALELGFVGIVYTLQEAKNEEARREHGKRRGPEKTRDHLATELERAVRAYNYTGITTLMDSECSIDVHMPKRQGGSALILALELESPAMVKWLFEHGASVLSAKYTNGVEDSAIEIASARAIFSNQLTDIVRRYWLQGGNLVTDEDFPFHDAVWNSNTLGLSALINECRTHIDAKGGKDLSAILNRQSLSVFYGTNNWRSGTHHAFTTPLHIASWLGNKPGVSLMVNHGALVDASDGNGWTPLMYARSVDMACHLIRLGASTSVFCRFGSLTSMIRWFGPELFQELYELLPSGFPEELLDQRSPQQFPTACDDIPITGATLGKMSAFQQDLLAEDHAGRSLMHCIVCEDDLFYFALNNYPDLKDIGPFPWHLEWRSFSSLAFLTSSFHWNIYQARYTLATEWQFSRSLSSHRTFLSKYTNDSTNCLIFLFSFIILLRANHLEPLSPDSLQVCPVRGDEVCHYHFYFELGKRIQFRDVEGNVTSIVDLAMWMESYGPRWDVINLLRGVPGEELDDEGRFDLTQFHFCPFSDDIRGYRDALTQWMIRLCNNDFVGWWSHRQSIVNTIYVLNLDDYEGDKYSDEHGKNGFGRIIGLNYYHNAELTTKGRPIVHMTPRLIHCGVWIDPEFHRAERFGEVDLPYESESLV</sequence>
<reference evidence="6 7" key="2">
    <citation type="journal article" date="2010" name="Nature">
        <title>Comparative genomics reveals mobile pathogenicity chromosomes in Fusarium.</title>
        <authorList>
            <person name="Ma L.J."/>
            <person name="van der Does H.C."/>
            <person name="Borkovich K.A."/>
            <person name="Coleman J.J."/>
            <person name="Daboussi M.J."/>
            <person name="Di Pietro A."/>
            <person name="Dufresne M."/>
            <person name="Freitag M."/>
            <person name="Grabherr M."/>
            <person name="Henrissat B."/>
            <person name="Houterman P.M."/>
            <person name="Kang S."/>
            <person name="Shim W.B."/>
            <person name="Woloshuk C."/>
            <person name="Xie X."/>
            <person name="Xu J.R."/>
            <person name="Antoniw J."/>
            <person name="Baker S.E."/>
            <person name="Bluhm B.H."/>
            <person name="Breakspear A."/>
            <person name="Brown D.W."/>
            <person name="Butchko R.A."/>
            <person name="Chapman S."/>
            <person name="Coulson R."/>
            <person name="Coutinho P.M."/>
            <person name="Danchin E.G."/>
            <person name="Diener A."/>
            <person name="Gale L.R."/>
            <person name="Gardiner D.M."/>
            <person name="Goff S."/>
            <person name="Hammond-Kosack K.E."/>
            <person name="Hilburn K."/>
            <person name="Hua-Van A."/>
            <person name="Jonkers W."/>
            <person name="Kazan K."/>
            <person name="Kodira C.D."/>
            <person name="Koehrsen M."/>
            <person name="Kumar L."/>
            <person name="Lee Y.H."/>
            <person name="Li L."/>
            <person name="Manners J.M."/>
            <person name="Miranda-Saavedra D."/>
            <person name="Mukherjee M."/>
            <person name="Park G."/>
            <person name="Park J."/>
            <person name="Park S.Y."/>
            <person name="Proctor R.H."/>
            <person name="Regev A."/>
            <person name="Ruiz-Roldan M.C."/>
            <person name="Sain D."/>
            <person name="Sakthikumar S."/>
            <person name="Sykes S."/>
            <person name="Schwartz D.C."/>
            <person name="Turgeon B.G."/>
            <person name="Wapinski I."/>
            <person name="Yoder O."/>
            <person name="Young S."/>
            <person name="Zeng Q."/>
            <person name="Zhou S."/>
            <person name="Galagan J."/>
            <person name="Cuomo C.A."/>
            <person name="Kistler H.C."/>
            <person name="Rep M."/>
        </authorList>
    </citation>
    <scope>GENOME REANNOTATION</scope>
    <source>
        <strain evidence="7">ATCC MYA-4620 / CBS 123657 / FGSC 9075 / NRRL 31084 / PH-1</strain>
        <strain evidence="6">PH-1 / ATCC MYA-4620 / FGSC 9075 / NRRL 31084</strain>
    </source>
</reference>